<evidence type="ECO:0008006" key="4">
    <source>
        <dbReference type="Google" id="ProtNLM"/>
    </source>
</evidence>
<organism evidence="2 3">
    <name type="scientific">Olleya aquimaris</name>
    <dbReference type="NCBI Taxonomy" id="639310"/>
    <lineage>
        <taxon>Bacteria</taxon>
        <taxon>Pseudomonadati</taxon>
        <taxon>Bacteroidota</taxon>
        <taxon>Flavobacteriia</taxon>
        <taxon>Flavobacteriales</taxon>
        <taxon>Flavobacteriaceae</taxon>
    </lineage>
</organism>
<feature type="coiled-coil region" evidence="1">
    <location>
        <begin position="380"/>
        <end position="407"/>
    </location>
</feature>
<dbReference type="Proteomes" id="UP000248703">
    <property type="component" value="Unassembled WGS sequence"/>
</dbReference>
<reference evidence="2 3" key="1">
    <citation type="submission" date="2018-06" db="EMBL/GenBank/DDBJ databases">
        <title>Genomic Encyclopedia of Archaeal and Bacterial Type Strains, Phase II (KMG-II): from individual species to whole genera.</title>
        <authorList>
            <person name="Goeker M."/>
        </authorList>
    </citation>
    <scope>NUCLEOTIDE SEQUENCE [LARGE SCALE GENOMIC DNA]</scope>
    <source>
        <strain evidence="2 3">DSM 24464</strain>
    </source>
</reference>
<dbReference type="PIRSF" id="PIRSF005850">
    <property type="entry name" value="UCP005850"/>
    <property type="match status" value="1"/>
</dbReference>
<dbReference type="OrthoDB" id="3224137at2"/>
<feature type="coiled-coil region" evidence="1">
    <location>
        <begin position="36"/>
        <end position="147"/>
    </location>
</feature>
<dbReference type="AlphaFoldDB" id="A0A327RPG8"/>
<evidence type="ECO:0000256" key="1">
    <source>
        <dbReference type="SAM" id="Coils"/>
    </source>
</evidence>
<proteinExistence type="predicted"/>
<dbReference type="InterPro" id="IPR019219">
    <property type="entry name" value="DUF2130"/>
</dbReference>
<comment type="caution">
    <text evidence="2">The sequence shown here is derived from an EMBL/GenBank/DDBJ whole genome shotgun (WGS) entry which is preliminary data.</text>
</comment>
<keyword evidence="3" id="KW-1185">Reference proteome</keyword>
<accession>A0A327RPG8</accession>
<dbReference type="Pfam" id="PF09903">
    <property type="entry name" value="DUF2130"/>
    <property type="match status" value="1"/>
</dbReference>
<gene>
    <name evidence="2" type="ORF">LY08_00100</name>
</gene>
<evidence type="ECO:0000313" key="2">
    <source>
        <dbReference type="EMBL" id="RAJ17832.1"/>
    </source>
</evidence>
<keyword evidence="1" id="KW-0175">Coiled coil</keyword>
<dbReference type="RefSeq" id="WP_111658473.1">
    <property type="nucleotide sequence ID" value="NZ_QLLO01000001.1"/>
</dbReference>
<name>A0A327RPG8_9FLAO</name>
<sequence>MSENTSVKCPNCQEVFKVDDSVYTDIVKQIRDQQFQDEINNRLEIAEKQKADALQLKESQLLYDFQQKLAEKQREIDTLREKSKTELIQEISKKDSNIKDLQSKLAQAETQKQLELQQAVNALEKEKDKLENNLKVKDTEKELLEKSLKDDFRRELETKDQVIKYRDEEIERLKDFKQKQSTKMLGENLEQHCENSFNQLRATGFQNAYFEKDNDASGGTKGDYIFKEEDEHGNEIVSIMFEMKNQNDETATKKKNEDFFAKLDKDRIAKNCEYAVLVSMLEADSDYYNTGIVDVSHKYPKMFVVRPQFFIQIITILRNSGMKSLEYKQELNIMRNQNIDITNFEDKIEEFKTGFARNYDLASRKFMTAISEIDKTISHLEKTKAALLSSENNLRLANNKAEDLTIKRLTYGNSTMKQKFEDLKN</sequence>
<evidence type="ECO:0000313" key="3">
    <source>
        <dbReference type="Proteomes" id="UP000248703"/>
    </source>
</evidence>
<dbReference type="EMBL" id="QLLO01000001">
    <property type="protein sequence ID" value="RAJ17832.1"/>
    <property type="molecule type" value="Genomic_DNA"/>
</dbReference>
<protein>
    <recommendedName>
        <fullName evidence="4">DUF2130 domain-containing protein</fullName>
    </recommendedName>
</protein>